<dbReference type="Ensembl" id="ENSCJAT00000140614.1">
    <property type="protein sequence ID" value="ENSCJAP00000092443.1"/>
    <property type="gene ID" value="ENSCJAG00000084539.1"/>
</dbReference>
<dbReference type="CDD" id="cd01650">
    <property type="entry name" value="RT_nLTR_like"/>
    <property type="match status" value="1"/>
</dbReference>
<dbReference type="GeneTree" id="ENSGT01150000286964"/>
<accession>A0A8I3WF88</accession>
<dbReference type="AlphaFoldDB" id="A0A8I3WF88"/>
<name>A0A8I3WF88_CALJA</name>
<evidence type="ECO:0000313" key="4">
    <source>
        <dbReference type="Proteomes" id="UP000008225"/>
    </source>
</evidence>
<reference evidence="3" key="3">
    <citation type="submission" date="2025-09" db="UniProtKB">
        <authorList>
            <consortium name="Ensembl"/>
        </authorList>
    </citation>
    <scope>IDENTIFICATION</scope>
</reference>
<evidence type="ECO:0000259" key="2">
    <source>
        <dbReference type="PROSITE" id="PS50878"/>
    </source>
</evidence>
<evidence type="ECO:0000256" key="1">
    <source>
        <dbReference type="ARBA" id="ARBA00012493"/>
    </source>
</evidence>
<feature type="domain" description="Reverse transcriptase" evidence="2">
    <location>
        <begin position="1"/>
        <end position="215"/>
    </location>
</feature>
<dbReference type="OMA" id="NACIGIN"/>
<reference evidence="3 4" key="1">
    <citation type="submission" date="2009-03" db="EMBL/GenBank/DDBJ databases">
        <authorList>
            <person name="Warren W."/>
            <person name="Ye L."/>
            <person name="Minx P."/>
            <person name="Worley K."/>
            <person name="Gibbs R."/>
            <person name="Wilson R.K."/>
        </authorList>
    </citation>
    <scope>NUCLEOTIDE SEQUENCE [LARGE SCALE GENOMIC DNA]</scope>
</reference>
<reference evidence="3" key="2">
    <citation type="submission" date="2025-08" db="UniProtKB">
        <authorList>
            <consortium name="Ensembl"/>
        </authorList>
    </citation>
    <scope>IDENTIFICATION</scope>
</reference>
<organism evidence="3 4">
    <name type="scientific">Callithrix jacchus</name>
    <name type="common">White-tufted-ear marmoset</name>
    <name type="synonym">Simia Jacchus</name>
    <dbReference type="NCBI Taxonomy" id="9483"/>
    <lineage>
        <taxon>Eukaryota</taxon>
        <taxon>Metazoa</taxon>
        <taxon>Chordata</taxon>
        <taxon>Craniata</taxon>
        <taxon>Vertebrata</taxon>
        <taxon>Euteleostomi</taxon>
        <taxon>Mammalia</taxon>
        <taxon>Eutheria</taxon>
        <taxon>Euarchontoglires</taxon>
        <taxon>Primates</taxon>
        <taxon>Haplorrhini</taxon>
        <taxon>Platyrrhini</taxon>
        <taxon>Cebidae</taxon>
        <taxon>Callitrichinae</taxon>
        <taxon>Callithrix</taxon>
        <taxon>Callithrix</taxon>
    </lineage>
</organism>
<proteinExistence type="predicted"/>
<dbReference type="Pfam" id="PF00078">
    <property type="entry name" value="RVT_1"/>
    <property type="match status" value="1"/>
</dbReference>
<sequence length="215" mass="24686">MQKSSIKYWQASMQQHIKKLIHHDQVGFIPGMQGWFNICKSINVIHHINRTKNKNHMIISIDAEKAFGKIQQPFMLKILNKLGIDRRYLKIIKAIYDKQTANIILNGQKLEAFPLKPGTRQGCPLSPLLFSIVLEVLARAIRQEKEIKGIQIGKEEAKLSLFADDMIVYLEDPIVSAQNLLKLISNFSKVSGYKINLQKSQAFLYTNNRLKESQL</sequence>
<dbReference type="GO" id="GO:0003964">
    <property type="term" value="F:RNA-directed DNA polymerase activity"/>
    <property type="evidence" value="ECO:0007669"/>
    <property type="project" value="UniProtKB-EC"/>
</dbReference>
<evidence type="ECO:0000313" key="3">
    <source>
        <dbReference type="Ensembl" id="ENSCJAP00000092443.1"/>
    </source>
</evidence>
<dbReference type="EC" id="2.7.7.49" evidence="1"/>
<dbReference type="SUPFAM" id="SSF56672">
    <property type="entry name" value="DNA/RNA polymerases"/>
    <property type="match status" value="1"/>
</dbReference>
<dbReference type="PROSITE" id="PS50878">
    <property type="entry name" value="RT_POL"/>
    <property type="match status" value="1"/>
</dbReference>
<dbReference type="PANTHER" id="PTHR19446">
    <property type="entry name" value="REVERSE TRANSCRIPTASES"/>
    <property type="match status" value="1"/>
</dbReference>
<dbReference type="InterPro" id="IPR000477">
    <property type="entry name" value="RT_dom"/>
</dbReference>
<dbReference type="Proteomes" id="UP000008225">
    <property type="component" value="Chromosome 16"/>
</dbReference>
<keyword evidence="4" id="KW-1185">Reference proteome</keyword>
<dbReference type="InterPro" id="IPR043502">
    <property type="entry name" value="DNA/RNA_pol_sf"/>
</dbReference>
<protein>
    <recommendedName>
        <fullName evidence="1">RNA-directed DNA polymerase</fullName>
        <ecNumber evidence="1">2.7.7.49</ecNumber>
    </recommendedName>
</protein>